<evidence type="ECO:0000313" key="1">
    <source>
        <dbReference type="EMBL" id="QIB91003.1"/>
    </source>
</evidence>
<dbReference type="Proteomes" id="UP000467371">
    <property type="component" value="Chromosome"/>
</dbReference>
<organism evidence="1 2">
    <name type="scientific">Methanosarcina mazei</name>
    <name type="common">Methanosarcina frisia</name>
    <dbReference type="NCBI Taxonomy" id="2209"/>
    <lineage>
        <taxon>Archaea</taxon>
        <taxon>Methanobacteriati</taxon>
        <taxon>Methanobacteriota</taxon>
        <taxon>Stenosarchaea group</taxon>
        <taxon>Methanomicrobia</taxon>
        <taxon>Methanosarcinales</taxon>
        <taxon>Methanosarcinaceae</taxon>
        <taxon>Methanosarcina</taxon>
    </lineage>
</organism>
<dbReference type="RefSeq" id="WP_163645521.1">
    <property type="nucleotide sequence ID" value="NZ_CP042908.1"/>
</dbReference>
<name>A0A6C0VL40_METMZ</name>
<dbReference type="GeneID" id="44087069"/>
<protein>
    <submittedName>
        <fullName evidence="1">Uncharacterized protein</fullName>
    </submittedName>
</protein>
<dbReference type="EMBL" id="CP042908">
    <property type="protein sequence ID" value="QIB91003.1"/>
    <property type="molecule type" value="Genomic_DNA"/>
</dbReference>
<dbReference type="AlphaFoldDB" id="A0A6C0VL40"/>
<evidence type="ECO:0000313" key="2">
    <source>
        <dbReference type="Proteomes" id="UP000467371"/>
    </source>
</evidence>
<sequence length="135" mass="15844">MSALPFCRVNYLEDKPEAVNVLNIRDKQEKERVVRDFFLTKFTHWQYEHEYRFLATIDDLGGKDAIKFKKDSLASIIFGLRVNPDDAKHIKDIIDQCYKGIDVKLYRTEKIKGKYAIDVKEIKNLDKYIGLLGNE</sequence>
<gene>
    <name evidence="1" type="ORF">FQU78_07990</name>
</gene>
<reference evidence="1 2" key="1">
    <citation type="journal article" date="2020" name="Environ. Microbiol. Rep.">
        <title>Redox cycling of Fe(II) and Fe(III) in magnetite accelerates aceticlastic methanogenesis by Methanosarcina mazei.</title>
        <authorList>
            <person name="Wang H."/>
            <person name="Byrne J.M."/>
            <person name="Liu P."/>
            <person name="Liu J."/>
            <person name="Dong X."/>
            <person name="Lu Y."/>
        </authorList>
    </citation>
    <scope>NUCLEOTIDE SEQUENCE [LARGE SCALE GENOMIC DNA]</scope>
    <source>
        <strain evidence="2">zm-15</strain>
    </source>
</reference>
<accession>A0A6C0VL40</accession>
<proteinExistence type="predicted"/>